<dbReference type="Proteomes" id="UP001054945">
    <property type="component" value="Unassembled WGS sequence"/>
</dbReference>
<dbReference type="EMBL" id="BPLR01004165">
    <property type="protein sequence ID" value="GIX92826.1"/>
    <property type="molecule type" value="Genomic_DNA"/>
</dbReference>
<reference evidence="1 2" key="1">
    <citation type="submission" date="2021-06" db="EMBL/GenBank/DDBJ databases">
        <title>Caerostris extrusa draft genome.</title>
        <authorList>
            <person name="Kono N."/>
            <person name="Arakawa K."/>
        </authorList>
    </citation>
    <scope>NUCLEOTIDE SEQUENCE [LARGE SCALE GENOMIC DNA]</scope>
</reference>
<name>A0AAV4P9H8_CAEEX</name>
<dbReference type="AlphaFoldDB" id="A0AAV4P9H8"/>
<keyword evidence="2" id="KW-1185">Reference proteome</keyword>
<proteinExistence type="predicted"/>
<protein>
    <submittedName>
        <fullName evidence="1">Uncharacterized protein</fullName>
    </submittedName>
</protein>
<gene>
    <name evidence="1" type="ORF">CEXT_812951</name>
</gene>
<comment type="caution">
    <text evidence="1">The sequence shown here is derived from an EMBL/GenBank/DDBJ whole genome shotgun (WGS) entry which is preliminary data.</text>
</comment>
<evidence type="ECO:0000313" key="1">
    <source>
        <dbReference type="EMBL" id="GIX92826.1"/>
    </source>
</evidence>
<sequence length="103" mass="12032">MKRSISLPTINSIFKTKGDVKFFQDKLSDSESSSSLESMNFSKERKKYSVFETMDDDGKHTPEVSKIHLHPKARFSTNCQDHMPRNLKRGKNVFFVFLRSIRE</sequence>
<organism evidence="1 2">
    <name type="scientific">Caerostris extrusa</name>
    <name type="common">Bark spider</name>
    <name type="synonym">Caerostris bankana</name>
    <dbReference type="NCBI Taxonomy" id="172846"/>
    <lineage>
        <taxon>Eukaryota</taxon>
        <taxon>Metazoa</taxon>
        <taxon>Ecdysozoa</taxon>
        <taxon>Arthropoda</taxon>
        <taxon>Chelicerata</taxon>
        <taxon>Arachnida</taxon>
        <taxon>Araneae</taxon>
        <taxon>Araneomorphae</taxon>
        <taxon>Entelegynae</taxon>
        <taxon>Araneoidea</taxon>
        <taxon>Araneidae</taxon>
        <taxon>Caerostris</taxon>
    </lineage>
</organism>
<accession>A0AAV4P9H8</accession>
<evidence type="ECO:0000313" key="2">
    <source>
        <dbReference type="Proteomes" id="UP001054945"/>
    </source>
</evidence>